<dbReference type="RefSeq" id="WP_035368310.1">
    <property type="nucleotide sequence ID" value="NZ_LR215050.1"/>
</dbReference>
<sequence>MKFLLRLVFNRLILSLLIILFFALDYNFVKLNPVQYYAFEKPVVAATEYYEIELGEAKFYVHIAYDNERIHLVPTNEVPSSSLTLNKPIISWYYYGLALALANIIPFGFFFKSNKKKDKKKR</sequence>
<keyword evidence="3" id="KW-1185">Reference proteome</keyword>
<accession>A0A449BJI1</accession>
<name>A0A449BJI1_9MOLU</name>
<keyword evidence="1" id="KW-0812">Transmembrane</keyword>
<dbReference type="Proteomes" id="UP000290909">
    <property type="component" value="Chromosome"/>
</dbReference>
<keyword evidence="1" id="KW-0472">Membrane</keyword>
<evidence type="ECO:0000313" key="3">
    <source>
        <dbReference type="Proteomes" id="UP000290909"/>
    </source>
</evidence>
<organism evidence="2 3">
    <name type="scientific">Acholeplasma hippikon</name>
    <dbReference type="NCBI Taxonomy" id="264636"/>
    <lineage>
        <taxon>Bacteria</taxon>
        <taxon>Bacillati</taxon>
        <taxon>Mycoplasmatota</taxon>
        <taxon>Mollicutes</taxon>
        <taxon>Acholeplasmatales</taxon>
        <taxon>Acholeplasmataceae</taxon>
        <taxon>Acholeplasma</taxon>
    </lineage>
</organism>
<evidence type="ECO:0000313" key="2">
    <source>
        <dbReference type="EMBL" id="VEU82487.1"/>
    </source>
</evidence>
<feature type="transmembrane region" description="Helical" evidence="1">
    <location>
        <begin position="12"/>
        <end position="29"/>
    </location>
</feature>
<proteinExistence type="predicted"/>
<gene>
    <name evidence="2" type="ORF">NCTC10172_00498</name>
</gene>
<evidence type="ECO:0000256" key="1">
    <source>
        <dbReference type="SAM" id="Phobius"/>
    </source>
</evidence>
<dbReference type="AlphaFoldDB" id="A0A449BJI1"/>
<reference evidence="2 3" key="1">
    <citation type="submission" date="2019-01" db="EMBL/GenBank/DDBJ databases">
        <authorList>
            <consortium name="Pathogen Informatics"/>
        </authorList>
    </citation>
    <scope>NUCLEOTIDE SEQUENCE [LARGE SCALE GENOMIC DNA]</scope>
    <source>
        <strain evidence="2 3">NCTC10172</strain>
    </source>
</reference>
<feature type="transmembrane region" description="Helical" evidence="1">
    <location>
        <begin position="92"/>
        <end position="111"/>
    </location>
</feature>
<dbReference type="EMBL" id="LR215050">
    <property type="protein sequence ID" value="VEU82487.1"/>
    <property type="molecule type" value="Genomic_DNA"/>
</dbReference>
<keyword evidence="1" id="KW-1133">Transmembrane helix</keyword>
<dbReference type="KEGG" id="ahk:NCTC10172_00498"/>
<protein>
    <submittedName>
        <fullName evidence="2">Uncharacterized protein</fullName>
    </submittedName>
</protein>